<evidence type="ECO:0000259" key="1">
    <source>
        <dbReference type="Pfam" id="PF00561"/>
    </source>
</evidence>
<dbReference type="Gene3D" id="3.40.50.1820">
    <property type="entry name" value="alpha/beta hydrolase"/>
    <property type="match status" value="1"/>
</dbReference>
<dbReference type="Proteomes" id="UP001501747">
    <property type="component" value="Unassembled WGS sequence"/>
</dbReference>
<dbReference type="PANTHER" id="PTHR43433:SF5">
    <property type="entry name" value="AB HYDROLASE-1 DOMAIN-CONTAINING PROTEIN"/>
    <property type="match status" value="1"/>
</dbReference>
<evidence type="ECO:0000313" key="3">
    <source>
        <dbReference type="Proteomes" id="UP001501747"/>
    </source>
</evidence>
<reference evidence="3" key="1">
    <citation type="journal article" date="2019" name="Int. J. Syst. Evol. Microbiol.">
        <title>The Global Catalogue of Microorganisms (GCM) 10K type strain sequencing project: providing services to taxonomists for standard genome sequencing and annotation.</title>
        <authorList>
            <consortium name="The Broad Institute Genomics Platform"/>
            <consortium name="The Broad Institute Genome Sequencing Center for Infectious Disease"/>
            <person name="Wu L."/>
            <person name="Ma J."/>
        </authorList>
    </citation>
    <scope>NUCLEOTIDE SEQUENCE [LARGE SCALE GENOMIC DNA]</scope>
    <source>
        <strain evidence="3">JCM 17342</strain>
    </source>
</reference>
<organism evidence="2 3">
    <name type="scientific">Allokutzneria multivorans</name>
    <dbReference type="NCBI Taxonomy" id="1142134"/>
    <lineage>
        <taxon>Bacteria</taxon>
        <taxon>Bacillati</taxon>
        <taxon>Actinomycetota</taxon>
        <taxon>Actinomycetes</taxon>
        <taxon>Pseudonocardiales</taxon>
        <taxon>Pseudonocardiaceae</taxon>
        <taxon>Allokutzneria</taxon>
    </lineage>
</organism>
<dbReference type="SUPFAM" id="SSF53474">
    <property type="entry name" value="alpha/beta-Hydrolases"/>
    <property type="match status" value="1"/>
</dbReference>
<dbReference type="PRINTS" id="PR00111">
    <property type="entry name" value="ABHYDROLASE"/>
</dbReference>
<keyword evidence="3" id="KW-1185">Reference proteome</keyword>
<feature type="domain" description="AB hydrolase-1" evidence="1">
    <location>
        <begin position="20"/>
        <end position="260"/>
    </location>
</feature>
<dbReference type="InterPro" id="IPR000073">
    <property type="entry name" value="AB_hydrolase_1"/>
</dbReference>
<comment type="caution">
    <text evidence="2">The sequence shown here is derived from an EMBL/GenBank/DDBJ whole genome shotgun (WGS) entry which is preliminary data.</text>
</comment>
<dbReference type="PANTHER" id="PTHR43433">
    <property type="entry name" value="HYDROLASE, ALPHA/BETA FOLD FAMILY PROTEIN"/>
    <property type="match status" value="1"/>
</dbReference>
<name>A0ABP7QRN0_9PSEU</name>
<dbReference type="Pfam" id="PF00561">
    <property type="entry name" value="Abhydrolase_1"/>
    <property type="match status" value="1"/>
</dbReference>
<sequence length="280" mass="30170">MIEVDGVSLCVESFGDPSRPALLLLAGTSCSMDWWPEPLCDLLADRGFFVIRYDQRDSGRSAHDEPGKPSYSLPDLAIDALGVLDAHDVETAHWVGFSSGGWVSQLAAVHSPSRVASLTLISTRPTGHGPADPDLPEVAERLLTAWESAAEPDWDDHDAVLAYLVDSERSLAGEPFDEAAATTMCGKALRRARDMQASVTNHPMADQGPRWRELLHRVSAPTLVLHGAVDPLFPVDNAHALVAEIPGARMIALPGVGHEIPPRLWKDYATTIADHAVSPS</sequence>
<dbReference type="RefSeq" id="WP_344870409.1">
    <property type="nucleotide sequence ID" value="NZ_BAABAL010000003.1"/>
</dbReference>
<protein>
    <recommendedName>
        <fullName evidence="1">AB hydrolase-1 domain-containing protein</fullName>
    </recommendedName>
</protein>
<proteinExistence type="predicted"/>
<accession>A0ABP7QRN0</accession>
<gene>
    <name evidence="2" type="ORF">GCM10022247_01150</name>
</gene>
<evidence type="ECO:0000313" key="2">
    <source>
        <dbReference type="EMBL" id="GAA3986579.1"/>
    </source>
</evidence>
<dbReference type="InterPro" id="IPR050471">
    <property type="entry name" value="AB_hydrolase"/>
</dbReference>
<dbReference type="EMBL" id="BAABAL010000003">
    <property type="protein sequence ID" value="GAA3986579.1"/>
    <property type="molecule type" value="Genomic_DNA"/>
</dbReference>
<dbReference type="InterPro" id="IPR029058">
    <property type="entry name" value="AB_hydrolase_fold"/>
</dbReference>